<feature type="compositionally biased region" description="Basic and acidic residues" evidence="2">
    <location>
        <begin position="436"/>
        <end position="448"/>
    </location>
</feature>
<feature type="compositionally biased region" description="Polar residues" evidence="2">
    <location>
        <begin position="424"/>
        <end position="435"/>
    </location>
</feature>
<protein>
    <recommendedName>
        <fullName evidence="3">ATP-grasp domain-containing protein</fullName>
    </recommendedName>
</protein>
<dbReference type="Proteomes" id="UP001161405">
    <property type="component" value="Unassembled WGS sequence"/>
</dbReference>
<dbReference type="Pfam" id="PF15632">
    <property type="entry name" value="ATPgrasp_Ter"/>
    <property type="match status" value="1"/>
</dbReference>
<dbReference type="EMBL" id="BSNI01000002">
    <property type="protein sequence ID" value="GLQ18728.1"/>
    <property type="molecule type" value="Genomic_DNA"/>
</dbReference>
<accession>A0ABQ5UVZ5</accession>
<evidence type="ECO:0000256" key="2">
    <source>
        <dbReference type="SAM" id="MobiDB-lite"/>
    </source>
</evidence>
<sequence length="448" mass="49704">MVFATDCEKQVKDLRVLLVGDDMRSFLACARALGRRGVEVHAAPFNWSAPALKSKYVREVHRLPRLGRSANVWVNAVRELQADHCFDLVVPCDERALIPLCAVPEEMRNFKVAEPGAKALKYLFDKAKTRELAQKLDIPIASGELVDRHSNAELLVAQLGLPMMFKARESYSAEDLEDRGEVFAVHSVEQLDDELRALLEDDVFLVEGFFPKEGGADGIGVSVAARNGEILAAFQHRRLIEKPGGGSSSVRISEDLDMDMLDAVEKMCAATELNGVAMFEFRQSVETKEWILLEVNARPWGSMPLPLALGVDFPTMFLDVQLGLNAEYDGEYKSSVVGKNLVLTLLHKFQGRSKGAIPLVFSCLGETVAHVLNCARGREVSDSFVWDDLRPGIHEFSALLRRGIDRVVWNKQGQPERRAGDINAPTQNKTHSAQADSERAKEKHDIAS</sequence>
<dbReference type="Gene3D" id="3.30.1490.20">
    <property type="entry name" value="ATP-grasp fold, A domain"/>
    <property type="match status" value="1"/>
</dbReference>
<keyword evidence="1" id="KW-0067">ATP-binding</keyword>
<reference evidence="4" key="2">
    <citation type="submission" date="2023-01" db="EMBL/GenBank/DDBJ databases">
        <title>Draft genome sequence of Maritalea porphyrae strain NBRC 107169.</title>
        <authorList>
            <person name="Sun Q."/>
            <person name="Mori K."/>
        </authorList>
    </citation>
    <scope>NUCLEOTIDE SEQUENCE</scope>
    <source>
        <strain evidence="4">NBRC 107169</strain>
    </source>
</reference>
<name>A0ABQ5UVZ5_9HYPH</name>
<evidence type="ECO:0000259" key="3">
    <source>
        <dbReference type="PROSITE" id="PS50975"/>
    </source>
</evidence>
<keyword evidence="5" id="KW-1185">Reference proteome</keyword>
<organism evidence="4 5">
    <name type="scientific">Maritalea porphyrae</name>
    <dbReference type="NCBI Taxonomy" id="880732"/>
    <lineage>
        <taxon>Bacteria</taxon>
        <taxon>Pseudomonadati</taxon>
        <taxon>Pseudomonadota</taxon>
        <taxon>Alphaproteobacteria</taxon>
        <taxon>Hyphomicrobiales</taxon>
        <taxon>Devosiaceae</taxon>
        <taxon>Maritalea</taxon>
    </lineage>
</organism>
<evidence type="ECO:0000313" key="5">
    <source>
        <dbReference type="Proteomes" id="UP001161405"/>
    </source>
</evidence>
<evidence type="ECO:0000256" key="1">
    <source>
        <dbReference type="PROSITE-ProRule" id="PRU00409"/>
    </source>
</evidence>
<keyword evidence="1" id="KW-0547">Nucleotide-binding</keyword>
<gene>
    <name evidence="4" type="ORF">GCM10007879_29770</name>
</gene>
<dbReference type="Gene3D" id="3.30.470.20">
    <property type="entry name" value="ATP-grasp fold, B domain"/>
    <property type="match status" value="1"/>
</dbReference>
<reference evidence="4" key="1">
    <citation type="journal article" date="2014" name="Int. J. Syst. Evol. Microbiol.">
        <title>Complete genome of a new Firmicutes species belonging to the dominant human colonic microbiota ('Ruminococcus bicirculans') reveals two chromosomes and a selective capacity to utilize plant glucans.</title>
        <authorList>
            <consortium name="NISC Comparative Sequencing Program"/>
            <person name="Wegmann U."/>
            <person name="Louis P."/>
            <person name="Goesmann A."/>
            <person name="Henrissat B."/>
            <person name="Duncan S.H."/>
            <person name="Flint H.J."/>
        </authorList>
    </citation>
    <scope>NUCLEOTIDE SEQUENCE</scope>
    <source>
        <strain evidence="4">NBRC 107169</strain>
    </source>
</reference>
<dbReference type="RefSeq" id="WP_284365765.1">
    <property type="nucleotide sequence ID" value="NZ_BSNI01000002.1"/>
</dbReference>
<comment type="caution">
    <text evidence="4">The sequence shown here is derived from an EMBL/GenBank/DDBJ whole genome shotgun (WGS) entry which is preliminary data.</text>
</comment>
<dbReference type="InterPro" id="IPR011761">
    <property type="entry name" value="ATP-grasp"/>
</dbReference>
<dbReference type="InterPro" id="IPR013815">
    <property type="entry name" value="ATP_grasp_subdomain_1"/>
</dbReference>
<dbReference type="SUPFAM" id="SSF56059">
    <property type="entry name" value="Glutathione synthetase ATP-binding domain-like"/>
    <property type="match status" value="1"/>
</dbReference>
<feature type="region of interest" description="Disordered" evidence="2">
    <location>
        <begin position="414"/>
        <end position="448"/>
    </location>
</feature>
<feature type="domain" description="ATP-grasp" evidence="3">
    <location>
        <begin position="130"/>
        <end position="322"/>
    </location>
</feature>
<dbReference type="PROSITE" id="PS50975">
    <property type="entry name" value="ATP_GRASP"/>
    <property type="match status" value="1"/>
</dbReference>
<evidence type="ECO:0000313" key="4">
    <source>
        <dbReference type="EMBL" id="GLQ18728.1"/>
    </source>
</evidence>
<proteinExistence type="predicted"/>